<keyword evidence="1" id="KW-0812">Transmembrane</keyword>
<feature type="signal peptide" evidence="2">
    <location>
        <begin position="1"/>
        <end position="18"/>
    </location>
</feature>
<sequence length="117" mass="12544">MLSRLFIVLLSYVSISYAINCYQGVVYNSTAVPTDQLSCPIVAYCTKITAFIPVSLSTYGCDQSASLCKTSGCYDNQNGGKTCCCATDFCNLSNSNLVGLVTVIAPLLLVLLLARYI</sequence>
<feature type="transmembrane region" description="Helical" evidence="1">
    <location>
        <begin position="97"/>
        <end position="114"/>
    </location>
</feature>
<reference evidence="3 4" key="1">
    <citation type="submission" date="2023-08" db="EMBL/GenBank/DDBJ databases">
        <title>A Necator americanus chromosomal reference genome.</title>
        <authorList>
            <person name="Ilik V."/>
            <person name="Petrzelkova K.J."/>
            <person name="Pardy F."/>
            <person name="Fuh T."/>
            <person name="Niatou-Singa F.S."/>
            <person name="Gouil Q."/>
            <person name="Baker L."/>
            <person name="Ritchie M.E."/>
            <person name="Jex A.R."/>
            <person name="Gazzola D."/>
            <person name="Li H."/>
            <person name="Toshio Fujiwara R."/>
            <person name="Zhan B."/>
            <person name="Aroian R.V."/>
            <person name="Pafco B."/>
            <person name="Schwarz E.M."/>
        </authorList>
    </citation>
    <scope>NUCLEOTIDE SEQUENCE [LARGE SCALE GENOMIC DNA]</scope>
    <source>
        <strain evidence="3 4">Aroian</strain>
        <tissue evidence="3">Whole animal</tissue>
    </source>
</reference>
<name>A0ABR1DPQ6_NECAM</name>
<dbReference type="PANTHER" id="PTHR34721:SF2">
    <property type="entry name" value="UPAR_LY6 DOMAIN-CONTAINING PROTEIN"/>
    <property type="match status" value="1"/>
</dbReference>
<evidence type="ECO:0000313" key="4">
    <source>
        <dbReference type="Proteomes" id="UP001303046"/>
    </source>
</evidence>
<evidence type="ECO:0000256" key="2">
    <source>
        <dbReference type="SAM" id="SignalP"/>
    </source>
</evidence>
<dbReference type="SUPFAM" id="SSF57302">
    <property type="entry name" value="Snake toxin-like"/>
    <property type="match status" value="1"/>
</dbReference>
<keyword evidence="4" id="KW-1185">Reference proteome</keyword>
<dbReference type="Proteomes" id="UP001303046">
    <property type="component" value="Unassembled WGS sequence"/>
</dbReference>
<evidence type="ECO:0000313" key="3">
    <source>
        <dbReference type="EMBL" id="KAK6752417.1"/>
    </source>
</evidence>
<organism evidence="3 4">
    <name type="scientific">Necator americanus</name>
    <name type="common">Human hookworm</name>
    <dbReference type="NCBI Taxonomy" id="51031"/>
    <lineage>
        <taxon>Eukaryota</taxon>
        <taxon>Metazoa</taxon>
        <taxon>Ecdysozoa</taxon>
        <taxon>Nematoda</taxon>
        <taxon>Chromadorea</taxon>
        <taxon>Rhabditida</taxon>
        <taxon>Rhabditina</taxon>
        <taxon>Rhabditomorpha</taxon>
        <taxon>Strongyloidea</taxon>
        <taxon>Ancylostomatidae</taxon>
        <taxon>Bunostominae</taxon>
        <taxon>Necator</taxon>
    </lineage>
</organism>
<feature type="chain" id="PRO_5046068525" description="ET module" evidence="2">
    <location>
        <begin position="19"/>
        <end position="117"/>
    </location>
</feature>
<comment type="caution">
    <text evidence="3">The sequence shown here is derived from an EMBL/GenBank/DDBJ whole genome shotgun (WGS) entry which is preliminary data.</text>
</comment>
<keyword evidence="1" id="KW-0472">Membrane</keyword>
<accession>A0ABR1DPQ6</accession>
<keyword evidence="1" id="KW-1133">Transmembrane helix</keyword>
<evidence type="ECO:0008006" key="5">
    <source>
        <dbReference type="Google" id="ProtNLM"/>
    </source>
</evidence>
<dbReference type="PANTHER" id="PTHR34721">
    <property type="entry name" value="PROTEIN CBG09734"/>
    <property type="match status" value="1"/>
</dbReference>
<keyword evidence="2" id="KW-0732">Signal</keyword>
<protein>
    <recommendedName>
        <fullName evidence="5">ET module</fullName>
    </recommendedName>
</protein>
<gene>
    <name evidence="3" type="primary">Necator_chrIV.g16989</name>
    <name evidence="3" type="ORF">RB195_003691</name>
</gene>
<proteinExistence type="predicted"/>
<dbReference type="EMBL" id="JAVFWL010000004">
    <property type="protein sequence ID" value="KAK6752417.1"/>
    <property type="molecule type" value="Genomic_DNA"/>
</dbReference>
<dbReference type="InterPro" id="IPR045860">
    <property type="entry name" value="Snake_toxin-like_sf"/>
</dbReference>
<evidence type="ECO:0000256" key="1">
    <source>
        <dbReference type="SAM" id="Phobius"/>
    </source>
</evidence>